<dbReference type="EMBL" id="PRDG01000003">
    <property type="protein sequence ID" value="MBP2623397.1"/>
    <property type="molecule type" value="Genomic_DNA"/>
</dbReference>
<protein>
    <submittedName>
        <fullName evidence="4">Transcriptional regulator</fullName>
    </submittedName>
</protein>
<dbReference type="SUPFAM" id="SSF46785">
    <property type="entry name" value="Winged helix' DNA-binding domain"/>
    <property type="match status" value="1"/>
</dbReference>
<dbReference type="Pfam" id="PF13280">
    <property type="entry name" value="WYL"/>
    <property type="match status" value="1"/>
</dbReference>
<dbReference type="PANTHER" id="PTHR34580:SF9">
    <property type="entry name" value="SLL5097 PROTEIN"/>
    <property type="match status" value="1"/>
</dbReference>
<evidence type="ECO:0000313" key="4">
    <source>
        <dbReference type="EMBL" id="MBP2623397.1"/>
    </source>
</evidence>
<feature type="domain" description="HTH deoR-type" evidence="3">
    <location>
        <begin position="6"/>
        <end position="59"/>
    </location>
</feature>
<evidence type="ECO:0000256" key="2">
    <source>
        <dbReference type="ARBA" id="ARBA00023163"/>
    </source>
</evidence>
<dbReference type="InterPro" id="IPR036390">
    <property type="entry name" value="WH_DNA-bd_sf"/>
</dbReference>
<accession>A0ABS5B3I4</accession>
<dbReference type="PROSITE" id="PS52050">
    <property type="entry name" value="WYL"/>
    <property type="match status" value="1"/>
</dbReference>
<evidence type="ECO:0000259" key="3">
    <source>
        <dbReference type="SMART" id="SM00420"/>
    </source>
</evidence>
<dbReference type="InterPro" id="IPR051534">
    <property type="entry name" value="CBASS_pafABC_assoc_protein"/>
</dbReference>
<organism evidence="4 5">
    <name type="scientific">Streptococcus oricebi</name>
    <dbReference type="NCBI Taxonomy" id="1547447"/>
    <lineage>
        <taxon>Bacteria</taxon>
        <taxon>Bacillati</taxon>
        <taxon>Bacillota</taxon>
        <taxon>Bacilli</taxon>
        <taxon>Lactobacillales</taxon>
        <taxon>Streptococcaceae</taxon>
        <taxon>Streptococcus</taxon>
    </lineage>
</organism>
<comment type="caution">
    <text evidence="4">The sequence shown here is derived from an EMBL/GenBank/DDBJ whole genome shotgun (WGS) entry which is preliminary data.</text>
</comment>
<evidence type="ECO:0000313" key="5">
    <source>
        <dbReference type="Proteomes" id="UP001519296"/>
    </source>
</evidence>
<dbReference type="SMART" id="SM00420">
    <property type="entry name" value="HTH_DEOR"/>
    <property type="match status" value="1"/>
</dbReference>
<dbReference type="PANTHER" id="PTHR34580">
    <property type="match status" value="1"/>
</dbReference>
<sequence>MNKSERLNDMLIYLNNKHYFNLNDLIEKYQISRSTALRDIQSLEAIGMPIYAEYGRYGRYGILKNRLLSPIVFRLDEMYAMYFAMLTLQNYQSTPFDLDLKKLKQKFETCLSPEHQANLSKMSQIFSFAANEQMTESPLLKEIVYAALERSIQDIAYKGGKGSHTYRVQFLKVTSSFGQWYTIAYNYHRAALQVFRCDKILSLSQNESELPLSDERIAELLSKGFKDETAKDFEVIITKKGVDLFLKEHYPSMSLFYKDNKAVVKGYYNQNEEDFIAAYFLAYGKEIENIQPVELKQTLLRKMENNLEYLKTL</sequence>
<keyword evidence="1" id="KW-0805">Transcription regulation</keyword>
<reference evidence="4 5" key="1">
    <citation type="submission" date="2018-02" db="EMBL/GenBank/DDBJ databases">
        <title>Draft genome sequence of Streptococcus oricebi CCUG 70868T type strain.</title>
        <authorList>
            <person name="Mendez V."/>
            <person name="Salva-Serra F."/>
            <person name="Jaen-Luchoro D."/>
            <person name="Gonzales-Siles L."/>
            <person name="Karlsson R."/>
            <person name="Engstrom-Jakobsson H."/>
            <person name="Busquets A."/>
            <person name="Gomila M."/>
            <person name="Pineiro-Iglesias B."/>
            <person name="Bennasar-Figueras A."/>
            <person name="Seeger M."/>
            <person name="Moore E."/>
        </authorList>
    </citation>
    <scope>NUCLEOTIDE SEQUENCE [LARGE SCALE GENOMIC DNA]</scope>
    <source>
        <strain evidence="4 5">CCUG 70868</strain>
    </source>
</reference>
<proteinExistence type="predicted"/>
<keyword evidence="2" id="KW-0804">Transcription</keyword>
<dbReference type="Gene3D" id="1.10.10.10">
    <property type="entry name" value="Winged helix-like DNA-binding domain superfamily/Winged helix DNA-binding domain"/>
    <property type="match status" value="1"/>
</dbReference>
<evidence type="ECO:0000256" key="1">
    <source>
        <dbReference type="ARBA" id="ARBA00023015"/>
    </source>
</evidence>
<dbReference type="InterPro" id="IPR013196">
    <property type="entry name" value="HTH_11"/>
</dbReference>
<keyword evidence="5" id="KW-1185">Reference proteome</keyword>
<dbReference type="Proteomes" id="UP001519296">
    <property type="component" value="Unassembled WGS sequence"/>
</dbReference>
<dbReference type="InterPro" id="IPR036388">
    <property type="entry name" value="WH-like_DNA-bd_sf"/>
</dbReference>
<dbReference type="InterPro" id="IPR001034">
    <property type="entry name" value="DeoR_HTH"/>
</dbReference>
<dbReference type="Pfam" id="PF08279">
    <property type="entry name" value="HTH_11"/>
    <property type="match status" value="1"/>
</dbReference>
<dbReference type="InterPro" id="IPR026881">
    <property type="entry name" value="WYL_dom"/>
</dbReference>
<gene>
    <name evidence="4" type="ORF">C4K46_05520</name>
</gene>
<name>A0ABS5B3I4_9STRE</name>